<evidence type="ECO:0000313" key="2">
    <source>
        <dbReference type="Proteomes" id="UP001385951"/>
    </source>
</evidence>
<sequence length="53" mass="4952">MSAAGIPTTVNSCAATGSGECIASSSVFTAGLPSLPELGSPATFSVSLGTCSG</sequence>
<dbReference type="EMBL" id="JASBNA010000029">
    <property type="protein sequence ID" value="KAK7683839.1"/>
    <property type="molecule type" value="Genomic_DNA"/>
</dbReference>
<evidence type="ECO:0000313" key="1">
    <source>
        <dbReference type="EMBL" id="KAK7683839.1"/>
    </source>
</evidence>
<name>A0AAW0FXL5_9APHY</name>
<gene>
    <name evidence="1" type="ORF">QCA50_013215</name>
</gene>
<dbReference type="Proteomes" id="UP001385951">
    <property type="component" value="Unassembled WGS sequence"/>
</dbReference>
<proteinExistence type="predicted"/>
<dbReference type="AlphaFoldDB" id="A0AAW0FXL5"/>
<keyword evidence="2" id="KW-1185">Reference proteome</keyword>
<accession>A0AAW0FXL5</accession>
<protein>
    <submittedName>
        <fullName evidence="1">Uncharacterized protein</fullName>
    </submittedName>
</protein>
<organism evidence="1 2">
    <name type="scientific">Cerrena zonata</name>
    <dbReference type="NCBI Taxonomy" id="2478898"/>
    <lineage>
        <taxon>Eukaryota</taxon>
        <taxon>Fungi</taxon>
        <taxon>Dikarya</taxon>
        <taxon>Basidiomycota</taxon>
        <taxon>Agaricomycotina</taxon>
        <taxon>Agaricomycetes</taxon>
        <taxon>Polyporales</taxon>
        <taxon>Cerrenaceae</taxon>
        <taxon>Cerrena</taxon>
    </lineage>
</organism>
<comment type="caution">
    <text evidence="1">The sequence shown here is derived from an EMBL/GenBank/DDBJ whole genome shotgun (WGS) entry which is preliminary data.</text>
</comment>
<reference evidence="1 2" key="1">
    <citation type="submission" date="2022-09" db="EMBL/GenBank/DDBJ databases">
        <authorList>
            <person name="Palmer J.M."/>
        </authorList>
    </citation>
    <scope>NUCLEOTIDE SEQUENCE [LARGE SCALE GENOMIC DNA]</scope>
    <source>
        <strain evidence="1 2">DSM 7382</strain>
    </source>
</reference>